<dbReference type="GeneID" id="73340424"/>
<evidence type="ECO:0000256" key="1">
    <source>
        <dbReference type="SAM" id="MobiDB-lite"/>
    </source>
</evidence>
<evidence type="ECO:0000313" key="2">
    <source>
        <dbReference type="EMBL" id="UQC80929.1"/>
    </source>
</evidence>
<dbReference type="AlphaFoldDB" id="A0A9Q8SP23"/>
<dbReference type="EMBL" id="CP019475">
    <property type="protein sequence ID" value="UQC80929.1"/>
    <property type="molecule type" value="Genomic_DNA"/>
</dbReference>
<evidence type="ECO:0000313" key="3">
    <source>
        <dbReference type="Proteomes" id="UP000830671"/>
    </source>
</evidence>
<sequence length="124" mass="13716">MSSNIRPGTLLRLCWCPGLVTLPHVPTTDLWQTHKGVDFLSPGALFAKVEGVYVAISSIPTQKATELLKRTGAHQFQSRCRKIPTGEPGPRLAKSKRSAKFAQKSRNQPPVHPSPRPLELTRQL</sequence>
<dbReference type="RefSeq" id="XP_049142557.1">
    <property type="nucleotide sequence ID" value="XM_049285414.1"/>
</dbReference>
<accession>A0A9Q8SP23</accession>
<proteinExistence type="predicted"/>
<dbReference type="KEGG" id="clup:CLUP02_06415"/>
<feature type="region of interest" description="Disordered" evidence="1">
    <location>
        <begin position="77"/>
        <end position="124"/>
    </location>
</feature>
<organism evidence="2 3">
    <name type="scientific">Colletotrichum lupini</name>
    <dbReference type="NCBI Taxonomy" id="145971"/>
    <lineage>
        <taxon>Eukaryota</taxon>
        <taxon>Fungi</taxon>
        <taxon>Dikarya</taxon>
        <taxon>Ascomycota</taxon>
        <taxon>Pezizomycotina</taxon>
        <taxon>Sordariomycetes</taxon>
        <taxon>Hypocreomycetidae</taxon>
        <taxon>Glomerellales</taxon>
        <taxon>Glomerellaceae</taxon>
        <taxon>Colletotrichum</taxon>
        <taxon>Colletotrichum acutatum species complex</taxon>
    </lineage>
</organism>
<dbReference type="Proteomes" id="UP000830671">
    <property type="component" value="Chromosome 3"/>
</dbReference>
<gene>
    <name evidence="2" type="ORF">CLUP02_06415</name>
</gene>
<reference evidence="2" key="1">
    <citation type="journal article" date="2021" name="Mol. Plant Microbe Interact.">
        <title>Complete Genome Sequence of the Plant-Pathogenic Fungus Colletotrichum lupini.</title>
        <authorList>
            <person name="Baroncelli R."/>
            <person name="Pensec F."/>
            <person name="Da Lio D."/>
            <person name="Boufleur T."/>
            <person name="Vicente I."/>
            <person name="Sarrocco S."/>
            <person name="Picot A."/>
            <person name="Baraldi E."/>
            <person name="Sukno S."/>
            <person name="Thon M."/>
            <person name="Le Floch G."/>
        </authorList>
    </citation>
    <scope>NUCLEOTIDE SEQUENCE</scope>
    <source>
        <strain evidence="2">IMI 504893</strain>
    </source>
</reference>
<protein>
    <submittedName>
        <fullName evidence="2">Uncharacterized protein</fullName>
    </submittedName>
</protein>
<name>A0A9Q8SP23_9PEZI</name>
<keyword evidence="3" id="KW-1185">Reference proteome</keyword>